<organism evidence="2 3">
    <name type="scientific">Biomphalaria glabrata</name>
    <name type="common">Bloodfluke planorb</name>
    <name type="synonym">Freshwater snail</name>
    <dbReference type="NCBI Taxonomy" id="6526"/>
    <lineage>
        <taxon>Eukaryota</taxon>
        <taxon>Metazoa</taxon>
        <taxon>Spiralia</taxon>
        <taxon>Lophotrochozoa</taxon>
        <taxon>Mollusca</taxon>
        <taxon>Gastropoda</taxon>
        <taxon>Heterobranchia</taxon>
        <taxon>Euthyneura</taxon>
        <taxon>Panpulmonata</taxon>
        <taxon>Hygrophila</taxon>
        <taxon>Lymnaeoidea</taxon>
        <taxon>Planorbidae</taxon>
        <taxon>Biomphalaria</taxon>
    </lineage>
</organism>
<proteinExistence type="predicted"/>
<dbReference type="PROSITE" id="PS50012">
    <property type="entry name" value="RCC1_3"/>
    <property type="match status" value="1"/>
</dbReference>
<dbReference type="VEuPathDB" id="VectorBase:BGLB020806"/>
<gene>
    <name evidence="2" type="primary">106073462</name>
</gene>
<dbReference type="Proteomes" id="UP000076420">
    <property type="component" value="Unassembled WGS sequence"/>
</dbReference>
<sequence length="145" mass="16323">MFRNHTMAFDAKSEHLYTFGFGACGQLGLSTSENKNTPVIVAGSFILKTAQHTSMQVDNQGPDMKVKSIHAGGNHSFVIAEDIDMCQPDDYRIEDPTRQILTISQDRIEMLHSFQKNDIFSYELIEEMRKIFSNASCLNGSFLLP</sequence>
<dbReference type="InterPro" id="IPR009091">
    <property type="entry name" value="RCC1/BLIP-II"/>
</dbReference>
<dbReference type="AlphaFoldDB" id="A0A2C9KKQ6"/>
<dbReference type="SUPFAM" id="SSF50985">
    <property type="entry name" value="RCC1/BLIP-II"/>
    <property type="match status" value="1"/>
</dbReference>
<evidence type="ECO:0000313" key="3">
    <source>
        <dbReference type="Proteomes" id="UP000076420"/>
    </source>
</evidence>
<dbReference type="EnsemblMetazoa" id="BGLB020806-RA">
    <property type="protein sequence ID" value="BGLB020806-PA"/>
    <property type="gene ID" value="BGLB020806"/>
</dbReference>
<name>A0A2C9KKQ6_BIOGL</name>
<dbReference type="STRING" id="6526.A0A2C9KKQ6"/>
<evidence type="ECO:0000256" key="1">
    <source>
        <dbReference type="PROSITE-ProRule" id="PRU00235"/>
    </source>
</evidence>
<accession>A0A2C9KKQ6</accession>
<feature type="repeat" description="RCC1" evidence="1">
    <location>
        <begin position="14"/>
        <end position="82"/>
    </location>
</feature>
<dbReference type="InterPro" id="IPR000408">
    <property type="entry name" value="Reg_chr_condens"/>
</dbReference>
<evidence type="ECO:0000313" key="2">
    <source>
        <dbReference type="EnsemblMetazoa" id="BGLB020806-PA"/>
    </source>
</evidence>
<reference evidence="2" key="1">
    <citation type="submission" date="2020-05" db="UniProtKB">
        <authorList>
            <consortium name="EnsemblMetazoa"/>
        </authorList>
    </citation>
    <scope>IDENTIFICATION</scope>
    <source>
        <strain evidence="2">BB02</strain>
    </source>
</reference>
<dbReference type="Gene3D" id="2.130.10.30">
    <property type="entry name" value="Regulator of chromosome condensation 1/beta-lactamase-inhibitor protein II"/>
    <property type="match status" value="1"/>
</dbReference>
<protein>
    <submittedName>
        <fullName evidence="2">Uncharacterized protein</fullName>
    </submittedName>
</protein>
<dbReference type="VEuPathDB" id="VectorBase:BGLAX_044276"/>
<dbReference type="Pfam" id="PF00415">
    <property type="entry name" value="RCC1"/>
    <property type="match status" value="1"/>
</dbReference>
<dbReference type="KEGG" id="bgt:106073462"/>